<sequence>MTSFARPVPALIAVLTLAAVPQAHAAALWFGVDARSSGLGARVGAALLPVPFLGTLGLEAGAERGWNRGSTVFSTAVTLRDLNLPVTAVDAFASLGAEFSDAARLYAEGGLRGPLLGPAGWRASARARQDGHFSAGLGLEVRF</sequence>
<dbReference type="KEGG" id="dsc:ABOD76_14475"/>
<accession>A0AAU7U8W4</accession>
<protein>
    <submittedName>
        <fullName evidence="2">Uncharacterized protein</fullName>
    </submittedName>
</protein>
<keyword evidence="1" id="KW-0732">Signal</keyword>
<dbReference type="RefSeq" id="WP_350242681.1">
    <property type="nucleotide sequence ID" value="NZ_CP158299.1"/>
</dbReference>
<reference evidence="2" key="1">
    <citation type="submission" date="2024-06" db="EMBL/GenBank/DDBJ databases">
        <title>Draft Genome Sequence of Deinococcus sonorensis Type Strain KR-87, a Biofilm Producing Representative of the Genus Deinococcus.</title>
        <authorList>
            <person name="Boren L.S."/>
            <person name="Grosso R.A."/>
            <person name="Hugenberg-Cox A.N."/>
            <person name="Hill J.T.E."/>
            <person name="Albert C.M."/>
            <person name="Tuohy J.M."/>
        </authorList>
    </citation>
    <scope>NUCLEOTIDE SEQUENCE</scope>
    <source>
        <strain evidence="2">KR-87</strain>
    </source>
</reference>
<dbReference type="EMBL" id="CP158299">
    <property type="protein sequence ID" value="XBV84644.1"/>
    <property type="molecule type" value="Genomic_DNA"/>
</dbReference>
<proteinExistence type="predicted"/>
<organism evidence="2">
    <name type="scientific">Deinococcus sonorensis KR-87</name>
    <dbReference type="NCBI Taxonomy" id="694439"/>
    <lineage>
        <taxon>Bacteria</taxon>
        <taxon>Thermotogati</taxon>
        <taxon>Deinococcota</taxon>
        <taxon>Deinococci</taxon>
        <taxon>Deinococcales</taxon>
        <taxon>Deinococcaceae</taxon>
        <taxon>Deinococcus</taxon>
    </lineage>
</organism>
<gene>
    <name evidence="2" type="ORF">ABOD76_14475</name>
</gene>
<feature type="signal peptide" evidence="1">
    <location>
        <begin position="1"/>
        <end position="25"/>
    </location>
</feature>
<evidence type="ECO:0000256" key="1">
    <source>
        <dbReference type="SAM" id="SignalP"/>
    </source>
</evidence>
<feature type="chain" id="PRO_5043907909" evidence="1">
    <location>
        <begin position="26"/>
        <end position="143"/>
    </location>
</feature>
<dbReference type="AlphaFoldDB" id="A0AAU7U8W4"/>
<name>A0AAU7U8W4_9DEIO</name>
<evidence type="ECO:0000313" key="2">
    <source>
        <dbReference type="EMBL" id="XBV84644.1"/>
    </source>
</evidence>